<dbReference type="InterPro" id="IPR006076">
    <property type="entry name" value="FAD-dep_OxRdtase"/>
</dbReference>
<evidence type="ECO:0000259" key="5">
    <source>
        <dbReference type="Pfam" id="PF01266"/>
    </source>
</evidence>
<evidence type="ECO:0000256" key="1">
    <source>
        <dbReference type="ARBA" id="ARBA00001974"/>
    </source>
</evidence>
<evidence type="ECO:0000256" key="4">
    <source>
        <dbReference type="ARBA" id="ARBA00023002"/>
    </source>
</evidence>
<dbReference type="SUPFAM" id="SSF54373">
    <property type="entry name" value="FAD-linked reductases, C-terminal domain"/>
    <property type="match status" value="1"/>
</dbReference>
<evidence type="ECO:0000313" key="7">
    <source>
        <dbReference type="Proteomes" id="UP001180515"/>
    </source>
</evidence>
<evidence type="ECO:0000313" key="6">
    <source>
        <dbReference type="EMBL" id="MDT2731966.1"/>
    </source>
</evidence>
<organism evidence="6 7">
    <name type="scientific">Streptococcus parauberis</name>
    <dbReference type="NCBI Taxonomy" id="1348"/>
    <lineage>
        <taxon>Bacteria</taxon>
        <taxon>Bacillati</taxon>
        <taxon>Bacillota</taxon>
        <taxon>Bacilli</taxon>
        <taxon>Lactobacillales</taxon>
        <taxon>Streptococcaceae</taxon>
        <taxon>Streptococcus</taxon>
    </lineage>
</organism>
<comment type="similarity">
    <text evidence="2">Belongs to the DadA oxidoreductase family.</text>
</comment>
<evidence type="ECO:0000256" key="3">
    <source>
        <dbReference type="ARBA" id="ARBA00022630"/>
    </source>
</evidence>
<gene>
    <name evidence="6" type="ORF">P7G31_06870</name>
</gene>
<proteinExistence type="inferred from homology"/>
<comment type="caution">
    <text evidence="6">The sequence shown here is derived from an EMBL/GenBank/DDBJ whole genome shotgun (WGS) entry which is preliminary data.</text>
</comment>
<accession>A0AAE4HY80</accession>
<dbReference type="PANTHER" id="PTHR13847:SF286">
    <property type="entry name" value="D-AMINO ACID DEHYDROGENASE"/>
    <property type="match status" value="1"/>
</dbReference>
<dbReference type="GO" id="GO:0005737">
    <property type="term" value="C:cytoplasm"/>
    <property type="evidence" value="ECO:0007669"/>
    <property type="project" value="TreeGrafter"/>
</dbReference>
<dbReference type="Proteomes" id="UP001180515">
    <property type="component" value="Unassembled WGS sequence"/>
</dbReference>
<evidence type="ECO:0000256" key="2">
    <source>
        <dbReference type="ARBA" id="ARBA00009410"/>
    </source>
</evidence>
<dbReference type="SUPFAM" id="SSF51905">
    <property type="entry name" value="FAD/NAD(P)-binding domain"/>
    <property type="match status" value="1"/>
</dbReference>
<feature type="domain" description="FAD dependent oxidoreductase" evidence="5">
    <location>
        <begin position="7"/>
        <end position="346"/>
    </location>
</feature>
<name>A0AAE4HY80_9STRE</name>
<dbReference type="Pfam" id="PF01266">
    <property type="entry name" value="DAO"/>
    <property type="match status" value="1"/>
</dbReference>
<protein>
    <submittedName>
        <fullName evidence="6">FAD-dependent oxidoreductase</fullName>
    </submittedName>
</protein>
<dbReference type="RefSeq" id="WP_311982164.1">
    <property type="nucleotide sequence ID" value="NZ_JARQAG010000009.1"/>
</dbReference>
<keyword evidence="4" id="KW-0560">Oxidoreductase</keyword>
<dbReference type="AlphaFoldDB" id="A0AAE4HY80"/>
<reference evidence="6" key="1">
    <citation type="submission" date="2023-03" db="EMBL/GenBank/DDBJ databases">
        <authorList>
            <person name="Shen W."/>
            <person name="Cai J."/>
        </authorList>
    </citation>
    <scope>NUCLEOTIDE SEQUENCE</scope>
    <source>
        <strain evidence="6">P82-2</strain>
    </source>
</reference>
<dbReference type="InterPro" id="IPR036188">
    <property type="entry name" value="FAD/NAD-bd_sf"/>
</dbReference>
<dbReference type="PANTHER" id="PTHR13847">
    <property type="entry name" value="SARCOSINE DEHYDROGENASE-RELATED"/>
    <property type="match status" value="1"/>
</dbReference>
<dbReference type="EMBL" id="JARQAG010000009">
    <property type="protein sequence ID" value="MDT2731966.1"/>
    <property type="molecule type" value="Genomic_DNA"/>
</dbReference>
<dbReference type="GO" id="GO:0016491">
    <property type="term" value="F:oxidoreductase activity"/>
    <property type="evidence" value="ECO:0007669"/>
    <property type="project" value="UniProtKB-KW"/>
</dbReference>
<dbReference type="Gene3D" id="3.50.50.60">
    <property type="entry name" value="FAD/NAD(P)-binding domain"/>
    <property type="match status" value="1"/>
</dbReference>
<dbReference type="Gene3D" id="3.30.9.10">
    <property type="entry name" value="D-Amino Acid Oxidase, subunit A, domain 2"/>
    <property type="match status" value="1"/>
</dbReference>
<sequence length="374" mass="41075">MNEKKQVAIVGAGIVGSTSAYYLSKEKNIAVTIFDFGQGQATKAAAGIISPWFSKRRNKAWYHLAKSGAAFYQTLVTDLEKENIDTSFYQKNGVFLLKNKEEKLNDLLELAQSRKADAPLIGDLSLLSKEQANSKFPELEGFNQLLFASGGARVDGAKLCQSLIEASGIEVISKKVKISSQGKQYLIDDQLFDEVILACGAWLGQILEPLGYQVDIRAQKGQLLDYHFDGLASENFPVVMPEGEIDVIPFPNGKISVGASHENDKGYDLSADDKVLSHLEESAITFYPNLKNASKKTVRIGTRAYSSDFLPFFGKIPKKKRLFAASGLGSSGLTVGPLIGKELANLVKNQETFLNLEQYPIDSYIRLSDSLQKK</sequence>
<comment type="cofactor">
    <cofactor evidence="1">
        <name>FAD</name>
        <dbReference type="ChEBI" id="CHEBI:57692"/>
    </cofactor>
</comment>
<keyword evidence="3" id="KW-0285">Flavoprotein</keyword>